<evidence type="ECO:0000259" key="2">
    <source>
        <dbReference type="PROSITE" id="PS50151"/>
    </source>
</evidence>
<dbReference type="PROSITE" id="PS50151">
    <property type="entry name" value="UVR"/>
    <property type="match status" value="1"/>
</dbReference>
<comment type="caution">
    <text evidence="3">The sequence shown here is derived from an EMBL/GenBank/DDBJ whole genome shotgun (WGS) entry which is preliminary data.</text>
</comment>
<organism evidence="3 4">
    <name type="scientific">Carboxydothermus pertinax</name>
    <dbReference type="NCBI Taxonomy" id="870242"/>
    <lineage>
        <taxon>Bacteria</taxon>
        <taxon>Bacillati</taxon>
        <taxon>Bacillota</taxon>
        <taxon>Clostridia</taxon>
        <taxon>Thermoanaerobacterales</taxon>
        <taxon>Thermoanaerobacteraceae</taxon>
        <taxon>Carboxydothermus</taxon>
    </lineage>
</organism>
<accession>A0A1L8CW21</accession>
<dbReference type="InterPro" id="IPR036876">
    <property type="entry name" value="UVR_dom_sf"/>
</dbReference>
<dbReference type="InterPro" id="IPR001943">
    <property type="entry name" value="UVR_dom"/>
</dbReference>
<dbReference type="SUPFAM" id="SSF46600">
    <property type="entry name" value="C-terminal UvrC-binding domain of UvrB"/>
    <property type="match status" value="1"/>
</dbReference>
<dbReference type="OrthoDB" id="9788704at2"/>
<dbReference type="GO" id="GO:0008270">
    <property type="term" value="F:zinc ion binding"/>
    <property type="evidence" value="ECO:0007669"/>
    <property type="project" value="TreeGrafter"/>
</dbReference>
<proteinExistence type="predicted"/>
<evidence type="ECO:0000313" key="4">
    <source>
        <dbReference type="Proteomes" id="UP000187485"/>
    </source>
</evidence>
<dbReference type="InterPro" id="IPR025542">
    <property type="entry name" value="YacH"/>
</dbReference>
<dbReference type="PANTHER" id="PTHR38430">
    <property type="entry name" value="PROTEIN-ARGININE KINASE ACTIVATOR PROTEIN"/>
    <property type="match status" value="1"/>
</dbReference>
<dbReference type="GO" id="GO:0005507">
    <property type="term" value="F:copper ion binding"/>
    <property type="evidence" value="ECO:0007669"/>
    <property type="project" value="TreeGrafter"/>
</dbReference>
<dbReference type="GO" id="GO:0050897">
    <property type="term" value="F:cobalt ion binding"/>
    <property type="evidence" value="ECO:0007669"/>
    <property type="project" value="TreeGrafter"/>
</dbReference>
<dbReference type="Pfam" id="PF02151">
    <property type="entry name" value="UVR"/>
    <property type="match status" value="1"/>
</dbReference>
<name>A0A1L8CW21_9THEO</name>
<dbReference type="STRING" id="870242.cpu_16550"/>
<feature type="domain" description="UVR" evidence="2">
    <location>
        <begin position="135"/>
        <end position="170"/>
    </location>
</feature>
<protein>
    <submittedName>
        <fullName evidence="3">UvrB/UvrC motif-containing protein</fullName>
    </submittedName>
</protein>
<keyword evidence="1" id="KW-0175">Coiled coil</keyword>
<dbReference type="Proteomes" id="UP000187485">
    <property type="component" value="Unassembled WGS sequence"/>
</dbReference>
<dbReference type="RefSeq" id="WP_075859595.1">
    <property type="nucleotide sequence ID" value="NZ_BDJK01000030.1"/>
</dbReference>
<dbReference type="GO" id="GO:1990169">
    <property type="term" value="P:stress response to copper ion"/>
    <property type="evidence" value="ECO:0007669"/>
    <property type="project" value="TreeGrafter"/>
</dbReference>
<dbReference type="PIRSF" id="PIRSF015034">
    <property type="entry name" value="YacH"/>
    <property type="match status" value="1"/>
</dbReference>
<keyword evidence="4" id="KW-1185">Reference proteome</keyword>
<evidence type="ECO:0000313" key="3">
    <source>
        <dbReference type="EMBL" id="GAV23145.1"/>
    </source>
</evidence>
<evidence type="ECO:0000256" key="1">
    <source>
        <dbReference type="SAM" id="Coils"/>
    </source>
</evidence>
<sequence>MLCERCGKNPATMHITRVINGQKTEMNICTQCAQELGHTLSFNFSPQLTFQNLLKGLMGQDVLSEFGIPGNVGERKKCPVCGLTEEQFINSGFLGCSQCYETFKDRVEQALRKIHGSAEHRGKFPAKTGGKIKVLREIENLKKALNEAVSREEFEKAAELRDKIRELEASLKD</sequence>
<feature type="coiled-coil region" evidence="1">
    <location>
        <begin position="131"/>
        <end position="170"/>
    </location>
</feature>
<dbReference type="EMBL" id="BDJK01000030">
    <property type="protein sequence ID" value="GAV23145.1"/>
    <property type="molecule type" value="Genomic_DNA"/>
</dbReference>
<reference evidence="4" key="1">
    <citation type="submission" date="2016-12" db="EMBL/GenBank/DDBJ databases">
        <title>Draft Genome Sequences od Carboxydothermus pertinax and islandicus, Hydrogenogenic Carboxydotrophic Bacteria.</title>
        <authorList>
            <person name="Fukuyama Y."/>
            <person name="Ohmae K."/>
            <person name="Yoneda Y."/>
            <person name="Yoshida T."/>
            <person name="Sako Y."/>
        </authorList>
    </citation>
    <scope>NUCLEOTIDE SEQUENCE [LARGE SCALE GENOMIC DNA]</scope>
    <source>
        <strain evidence="4">Ug1</strain>
    </source>
</reference>
<dbReference type="GO" id="GO:1990170">
    <property type="term" value="P:stress response to cadmium ion"/>
    <property type="evidence" value="ECO:0007669"/>
    <property type="project" value="TreeGrafter"/>
</dbReference>
<dbReference type="Gene3D" id="4.10.860.10">
    <property type="entry name" value="UVR domain"/>
    <property type="match status" value="1"/>
</dbReference>
<dbReference type="GO" id="GO:0046870">
    <property type="term" value="F:cadmium ion binding"/>
    <property type="evidence" value="ECO:0007669"/>
    <property type="project" value="TreeGrafter"/>
</dbReference>
<dbReference type="AlphaFoldDB" id="A0A1L8CW21"/>
<dbReference type="PANTHER" id="PTHR38430:SF1">
    <property type="entry name" value="PROTEIN-ARGININE KINASE ACTIVATOR PROTEIN"/>
    <property type="match status" value="1"/>
</dbReference>
<gene>
    <name evidence="3" type="ORF">cpu_16550</name>
</gene>